<feature type="domain" description="Ribbon-helix-helix protein CopG" evidence="1">
    <location>
        <begin position="17"/>
        <end position="51"/>
    </location>
</feature>
<dbReference type="Proteomes" id="UP001163687">
    <property type="component" value="Chromosome"/>
</dbReference>
<reference evidence="2" key="1">
    <citation type="submission" date="2022-03" db="EMBL/GenBank/DDBJ databases">
        <title>Complete genome sequence of Caldinitratiruptor microaerophilus.</title>
        <authorList>
            <person name="Mukaiyama R."/>
            <person name="Nishiyama T."/>
            <person name="Ueda K."/>
        </authorList>
    </citation>
    <scope>NUCLEOTIDE SEQUENCE</scope>
    <source>
        <strain evidence="2">JCM 16183</strain>
    </source>
</reference>
<proteinExistence type="predicted"/>
<name>A0AA35CJH8_9FIRM</name>
<evidence type="ECO:0000313" key="3">
    <source>
        <dbReference type="Proteomes" id="UP001163687"/>
    </source>
</evidence>
<accession>A0AA35CJH8</accession>
<dbReference type="AlphaFoldDB" id="A0AA35CJH8"/>
<organism evidence="2 3">
    <name type="scientific">Caldinitratiruptor microaerophilus</name>
    <dbReference type="NCBI Taxonomy" id="671077"/>
    <lineage>
        <taxon>Bacteria</taxon>
        <taxon>Bacillati</taxon>
        <taxon>Bacillota</taxon>
        <taxon>Clostridia</taxon>
        <taxon>Eubacteriales</taxon>
        <taxon>Symbiobacteriaceae</taxon>
        <taxon>Caldinitratiruptor</taxon>
    </lineage>
</organism>
<evidence type="ECO:0000259" key="1">
    <source>
        <dbReference type="Pfam" id="PF01402"/>
    </source>
</evidence>
<keyword evidence="3" id="KW-1185">Reference proteome</keyword>
<dbReference type="SUPFAM" id="SSF47598">
    <property type="entry name" value="Ribbon-helix-helix"/>
    <property type="match status" value="1"/>
</dbReference>
<dbReference type="Pfam" id="PF01402">
    <property type="entry name" value="RHH_1"/>
    <property type="match status" value="1"/>
</dbReference>
<dbReference type="InterPro" id="IPR010985">
    <property type="entry name" value="Ribbon_hlx_hlx"/>
</dbReference>
<dbReference type="InterPro" id="IPR002145">
    <property type="entry name" value="CopG"/>
</dbReference>
<dbReference type="EMBL" id="AP025628">
    <property type="protein sequence ID" value="BDG59498.1"/>
    <property type="molecule type" value="Genomic_DNA"/>
</dbReference>
<dbReference type="KEGG" id="cmic:caldi_05880"/>
<sequence>MMTVTGTQPRGSNVLTERLEIRLDPTTMRLLREEARRRGISMGQLLRQAIDWFLHEERQARLKAPGALFPVEAPAPDWEVMKREIETARLQDAPR</sequence>
<evidence type="ECO:0000313" key="2">
    <source>
        <dbReference type="EMBL" id="BDG59498.1"/>
    </source>
</evidence>
<protein>
    <recommendedName>
        <fullName evidence="1">Ribbon-helix-helix protein CopG domain-containing protein</fullName>
    </recommendedName>
</protein>
<gene>
    <name evidence="2" type="ORF">caldi_05880</name>
</gene>
<dbReference type="GO" id="GO:0006355">
    <property type="term" value="P:regulation of DNA-templated transcription"/>
    <property type="evidence" value="ECO:0007669"/>
    <property type="project" value="InterPro"/>
</dbReference>